<reference evidence="1 2" key="1">
    <citation type="submission" date="2020-07" db="EMBL/GenBank/DDBJ databases">
        <title>Taxonomic proposal: Crassvirales, a new order of highly abundant and diverse bacterial viruses.</title>
        <authorList>
            <person name="Shkoporov A.N."/>
            <person name="Stockdale S.R."/>
            <person name="Guerin E."/>
            <person name="Ross R.P."/>
            <person name="Hill C."/>
        </authorList>
    </citation>
    <scope>NUCLEOTIDE SEQUENCE [LARGE SCALE GENOMIC DNA]</scope>
</reference>
<keyword evidence="1" id="KW-0255">Endonuclease</keyword>
<keyword evidence="1" id="KW-0378">Hydrolase</keyword>
<name>A0A7M1RX22_9CAUD</name>
<dbReference type="InterPro" id="IPR009414">
    <property type="entry name" value="DUF1064"/>
</dbReference>
<dbReference type="Proteomes" id="UP000593744">
    <property type="component" value="Segment"/>
</dbReference>
<keyword evidence="2" id="KW-1185">Reference proteome</keyword>
<dbReference type="KEGG" id="vg:65129134"/>
<dbReference type="EMBL" id="MT774382">
    <property type="protein sequence ID" value="QOR58654.1"/>
    <property type="molecule type" value="Genomic_DNA"/>
</dbReference>
<dbReference type="Gene3D" id="3.40.91.30">
    <property type="match status" value="1"/>
</dbReference>
<protein>
    <submittedName>
        <fullName evidence="1">Endonuclease</fullName>
    </submittedName>
</protein>
<sequence length="134" mass="15943">MKKKKSQNKKVINATPTVFDNINFRSKLEVYTYKALKENKLKAEYEPIKFELVPSFQFKDKKIRPMTYTPDFVGNNFIIEAKGRPNDVFPYKWKLFQYNLVKSGLDEQYNLFIVHNHKEVDECIKQIKQLTDGK</sequence>
<dbReference type="GeneID" id="65129134"/>
<evidence type="ECO:0000313" key="1">
    <source>
        <dbReference type="EMBL" id="QOR58654.1"/>
    </source>
</evidence>
<dbReference type="GO" id="GO:0004519">
    <property type="term" value="F:endonuclease activity"/>
    <property type="evidence" value="ECO:0007669"/>
    <property type="project" value="UniProtKB-KW"/>
</dbReference>
<organism evidence="1 2">
    <name type="scientific">uncultured phage cr10_1</name>
    <dbReference type="NCBI Taxonomy" id="2772066"/>
    <lineage>
        <taxon>Viruses</taxon>
        <taxon>Duplodnaviria</taxon>
        <taxon>Heunggongvirae</taxon>
        <taxon>Uroviricota</taxon>
        <taxon>Caudoviricetes</taxon>
        <taxon>Crassvirales</taxon>
        <taxon>Suoliviridae</taxon>
        <taxon>Boorivirinae</taxon>
        <taxon>Canhaevirus</taxon>
        <taxon>Canhaevirus hiberniae</taxon>
    </lineage>
</organism>
<dbReference type="Pfam" id="PF06356">
    <property type="entry name" value="DUF1064"/>
    <property type="match status" value="1"/>
</dbReference>
<keyword evidence="1" id="KW-0540">Nuclease</keyword>
<evidence type="ECO:0000313" key="2">
    <source>
        <dbReference type="Proteomes" id="UP000593744"/>
    </source>
</evidence>
<proteinExistence type="predicted"/>
<dbReference type="RefSeq" id="YP_010110812.1">
    <property type="nucleotide sequence ID" value="NC_055875.1"/>
</dbReference>
<accession>A0A7M1RX22</accession>